<reference evidence="4 5" key="1">
    <citation type="submission" date="2018-09" db="EMBL/GenBank/DDBJ databases">
        <title>Metagenome Assembled Genomes from an Advanced Water Purification Facility.</title>
        <authorList>
            <person name="Stamps B.W."/>
            <person name="Spear J.R."/>
        </authorList>
    </citation>
    <scope>NUCLEOTIDE SEQUENCE [LARGE SCALE GENOMIC DNA]</scope>
    <source>
        <strain evidence="4">Bin_27_1</strain>
    </source>
</reference>
<keyword evidence="2" id="KW-0288">FMN</keyword>
<comment type="caution">
    <text evidence="4">The sequence shown here is derived from an EMBL/GenBank/DDBJ whole genome shotgun (WGS) entry which is preliminary data.</text>
</comment>
<dbReference type="EMBL" id="SSFD01000143">
    <property type="protein sequence ID" value="TXH85486.1"/>
    <property type="molecule type" value="Genomic_DNA"/>
</dbReference>
<evidence type="ECO:0000256" key="2">
    <source>
        <dbReference type="ARBA" id="ARBA00022643"/>
    </source>
</evidence>
<dbReference type="InterPro" id="IPR008254">
    <property type="entry name" value="Flavodoxin/NO_synth"/>
</dbReference>
<sequence length="154" mass="16393">MSAPKRLLIVHHTQSGNTGRLAAAVLEGALRVSETETRLLRAFDAGTADLLACDGLLLGTPENFGYMSGALKDFFDRTYYPCEGKLVGLPYAVFVSAGNDGTGAVREIGRIANGYGWKTVAEALIVRREITPADLERARELGEAMAAGLAMGVF</sequence>
<dbReference type="InterPro" id="IPR029039">
    <property type="entry name" value="Flavoprotein-like_sf"/>
</dbReference>
<gene>
    <name evidence="4" type="ORF">E6Q80_09640</name>
</gene>
<evidence type="ECO:0000313" key="4">
    <source>
        <dbReference type="EMBL" id="TXH85486.1"/>
    </source>
</evidence>
<protein>
    <submittedName>
        <fullName evidence="4">Flavodoxin family protein</fullName>
    </submittedName>
</protein>
<dbReference type="InterPro" id="IPR005025">
    <property type="entry name" value="FMN_Rdtase-like_dom"/>
</dbReference>
<keyword evidence="1" id="KW-0285">Flavoprotein</keyword>
<proteinExistence type="predicted"/>
<dbReference type="AlphaFoldDB" id="A0A5C7SQS7"/>
<accession>A0A5C7SQS7</accession>
<organism evidence="4 5">
    <name type="scientific">Thauera aminoaromatica</name>
    <dbReference type="NCBI Taxonomy" id="164330"/>
    <lineage>
        <taxon>Bacteria</taxon>
        <taxon>Pseudomonadati</taxon>
        <taxon>Pseudomonadota</taxon>
        <taxon>Betaproteobacteria</taxon>
        <taxon>Rhodocyclales</taxon>
        <taxon>Zoogloeaceae</taxon>
        <taxon>Thauera</taxon>
    </lineage>
</organism>
<dbReference type="PROSITE" id="PS50902">
    <property type="entry name" value="FLAVODOXIN_LIKE"/>
    <property type="match status" value="1"/>
</dbReference>
<dbReference type="GO" id="GO:0016491">
    <property type="term" value="F:oxidoreductase activity"/>
    <property type="evidence" value="ECO:0007669"/>
    <property type="project" value="InterPro"/>
</dbReference>
<evidence type="ECO:0000256" key="1">
    <source>
        <dbReference type="ARBA" id="ARBA00022630"/>
    </source>
</evidence>
<dbReference type="Gene3D" id="3.40.50.360">
    <property type="match status" value="1"/>
</dbReference>
<dbReference type="GO" id="GO:0010181">
    <property type="term" value="F:FMN binding"/>
    <property type="evidence" value="ECO:0007669"/>
    <property type="project" value="InterPro"/>
</dbReference>
<name>A0A5C7SQS7_THASP</name>
<evidence type="ECO:0000259" key="3">
    <source>
        <dbReference type="PROSITE" id="PS50902"/>
    </source>
</evidence>
<dbReference type="Proteomes" id="UP000321192">
    <property type="component" value="Unassembled WGS sequence"/>
</dbReference>
<dbReference type="SUPFAM" id="SSF52218">
    <property type="entry name" value="Flavoproteins"/>
    <property type="match status" value="1"/>
</dbReference>
<dbReference type="RefSeq" id="WP_276658483.1">
    <property type="nucleotide sequence ID" value="NZ_SSFD01000143.1"/>
</dbReference>
<evidence type="ECO:0000313" key="5">
    <source>
        <dbReference type="Proteomes" id="UP000321192"/>
    </source>
</evidence>
<dbReference type="Pfam" id="PF03358">
    <property type="entry name" value="FMN_red"/>
    <property type="match status" value="1"/>
</dbReference>
<feature type="domain" description="Flavodoxin-like" evidence="3">
    <location>
        <begin position="7"/>
        <end position="146"/>
    </location>
</feature>